<dbReference type="InterPro" id="IPR036388">
    <property type="entry name" value="WH-like_DNA-bd_sf"/>
</dbReference>
<comment type="similarity">
    <text evidence="1">Belongs to the sigma-70 factor family. ECF subfamily.</text>
</comment>
<evidence type="ECO:0000313" key="8">
    <source>
        <dbReference type="Proteomes" id="UP001549313"/>
    </source>
</evidence>
<dbReference type="Proteomes" id="UP001549313">
    <property type="component" value="Unassembled WGS sequence"/>
</dbReference>
<keyword evidence="3" id="KW-0731">Sigma factor</keyword>
<evidence type="ECO:0000256" key="2">
    <source>
        <dbReference type="ARBA" id="ARBA00023015"/>
    </source>
</evidence>
<evidence type="ECO:0000259" key="5">
    <source>
        <dbReference type="Pfam" id="PF04542"/>
    </source>
</evidence>
<dbReference type="Gene3D" id="1.10.10.10">
    <property type="entry name" value="Winged helix-like DNA-binding domain superfamily/Winged helix DNA-binding domain"/>
    <property type="match status" value="1"/>
</dbReference>
<dbReference type="InterPro" id="IPR039425">
    <property type="entry name" value="RNA_pol_sigma-70-like"/>
</dbReference>
<evidence type="ECO:0000313" key="7">
    <source>
        <dbReference type="EMBL" id="MET4682480.1"/>
    </source>
</evidence>
<keyword evidence="2" id="KW-0805">Transcription regulation</keyword>
<dbReference type="PANTHER" id="PTHR43133:SF63">
    <property type="entry name" value="RNA POLYMERASE SIGMA FACTOR FECI-RELATED"/>
    <property type="match status" value="1"/>
</dbReference>
<feature type="domain" description="RNA polymerase sigma-70 region 2" evidence="5">
    <location>
        <begin position="21"/>
        <end position="80"/>
    </location>
</feature>
<dbReference type="InterPro" id="IPR013249">
    <property type="entry name" value="RNA_pol_sigma70_r4_t2"/>
</dbReference>
<protein>
    <submittedName>
        <fullName evidence="7">RNA polymerase sigma factor (Sigma-70 family)</fullName>
    </submittedName>
</protein>
<sequence>MGKRSLQEAQTVDLDAACREHAAGLRAITRKVRDDEADLAQDACLKLVETARREPVAAPAHLLFRIARNLVIDRMRSRGRAARLFQEATAYEQQPSSAPDPERALLANERLRRALSVIDGMPDRRREAFLLHRIDGLSYPQIARRMGVTVKAVEKHISAAMLQLARGMRTDDGDD</sequence>
<dbReference type="InterPro" id="IPR013324">
    <property type="entry name" value="RNA_pol_sigma_r3/r4-like"/>
</dbReference>
<dbReference type="Pfam" id="PF08281">
    <property type="entry name" value="Sigma70_r4_2"/>
    <property type="match status" value="1"/>
</dbReference>
<evidence type="ECO:0000256" key="4">
    <source>
        <dbReference type="ARBA" id="ARBA00023163"/>
    </source>
</evidence>
<reference evidence="7 8" key="1">
    <citation type="submission" date="2024-06" db="EMBL/GenBank/DDBJ databases">
        <title>Sorghum-associated microbial communities from plants grown in Nebraska, USA.</title>
        <authorList>
            <person name="Schachtman D."/>
        </authorList>
    </citation>
    <scope>NUCLEOTIDE SEQUENCE [LARGE SCALE GENOMIC DNA]</scope>
    <source>
        <strain evidence="7 8">2814</strain>
    </source>
</reference>
<dbReference type="Gene3D" id="1.10.1740.10">
    <property type="match status" value="1"/>
</dbReference>
<accession>A0ABV2R7T6</accession>
<dbReference type="InterPro" id="IPR013325">
    <property type="entry name" value="RNA_pol_sigma_r2"/>
</dbReference>
<feature type="domain" description="RNA polymerase sigma factor 70 region 4 type 2" evidence="6">
    <location>
        <begin position="113"/>
        <end position="164"/>
    </location>
</feature>
<dbReference type="SUPFAM" id="SSF88946">
    <property type="entry name" value="Sigma2 domain of RNA polymerase sigma factors"/>
    <property type="match status" value="1"/>
</dbReference>
<evidence type="ECO:0000256" key="3">
    <source>
        <dbReference type="ARBA" id="ARBA00023082"/>
    </source>
</evidence>
<dbReference type="RefSeq" id="WP_354087425.1">
    <property type="nucleotide sequence ID" value="NZ_JBEPTF010000001.1"/>
</dbReference>
<dbReference type="Pfam" id="PF04542">
    <property type="entry name" value="Sigma70_r2"/>
    <property type="match status" value="1"/>
</dbReference>
<dbReference type="SUPFAM" id="SSF88659">
    <property type="entry name" value="Sigma3 and sigma4 domains of RNA polymerase sigma factors"/>
    <property type="match status" value="1"/>
</dbReference>
<dbReference type="NCBIfam" id="TIGR02937">
    <property type="entry name" value="sigma70-ECF"/>
    <property type="match status" value="1"/>
</dbReference>
<proteinExistence type="inferred from homology"/>
<dbReference type="CDD" id="cd06171">
    <property type="entry name" value="Sigma70_r4"/>
    <property type="match status" value="1"/>
</dbReference>
<dbReference type="PANTHER" id="PTHR43133">
    <property type="entry name" value="RNA POLYMERASE ECF-TYPE SIGMA FACTO"/>
    <property type="match status" value="1"/>
</dbReference>
<dbReference type="InterPro" id="IPR014284">
    <property type="entry name" value="RNA_pol_sigma-70_dom"/>
</dbReference>
<gene>
    <name evidence="7" type="ORF">ABIE19_000389</name>
</gene>
<dbReference type="InterPro" id="IPR007627">
    <property type="entry name" value="RNA_pol_sigma70_r2"/>
</dbReference>
<organism evidence="7 8">
    <name type="scientific">Brevundimonas faecalis</name>
    <dbReference type="NCBI Taxonomy" id="947378"/>
    <lineage>
        <taxon>Bacteria</taxon>
        <taxon>Pseudomonadati</taxon>
        <taxon>Pseudomonadota</taxon>
        <taxon>Alphaproteobacteria</taxon>
        <taxon>Caulobacterales</taxon>
        <taxon>Caulobacteraceae</taxon>
        <taxon>Brevundimonas</taxon>
    </lineage>
</organism>
<keyword evidence="8" id="KW-1185">Reference proteome</keyword>
<evidence type="ECO:0000256" key="1">
    <source>
        <dbReference type="ARBA" id="ARBA00010641"/>
    </source>
</evidence>
<evidence type="ECO:0000259" key="6">
    <source>
        <dbReference type="Pfam" id="PF08281"/>
    </source>
</evidence>
<keyword evidence="4" id="KW-0804">Transcription</keyword>
<name>A0ABV2R7T6_9CAUL</name>
<comment type="caution">
    <text evidence="7">The sequence shown here is derived from an EMBL/GenBank/DDBJ whole genome shotgun (WGS) entry which is preliminary data.</text>
</comment>
<dbReference type="EMBL" id="JBEPTF010000001">
    <property type="protein sequence ID" value="MET4682480.1"/>
    <property type="molecule type" value="Genomic_DNA"/>
</dbReference>